<dbReference type="InterPro" id="IPR034122">
    <property type="entry name" value="Retropepsin-like_bacterial"/>
</dbReference>
<gene>
    <name evidence="2" type="ORF">HLH32_11825</name>
</gene>
<dbReference type="SUPFAM" id="SSF50630">
    <property type="entry name" value="Acid proteases"/>
    <property type="match status" value="1"/>
</dbReference>
<evidence type="ECO:0000313" key="3">
    <source>
        <dbReference type="Proteomes" id="UP000562982"/>
    </source>
</evidence>
<evidence type="ECO:0008006" key="4">
    <source>
        <dbReference type="Google" id="ProtNLM"/>
    </source>
</evidence>
<dbReference type="Proteomes" id="UP000562982">
    <property type="component" value="Unassembled WGS sequence"/>
</dbReference>
<dbReference type="InterPro" id="IPR021109">
    <property type="entry name" value="Peptidase_aspartic_dom_sf"/>
</dbReference>
<keyword evidence="1" id="KW-0732">Signal</keyword>
<name>A0A7W4JLM8_GLULI</name>
<dbReference type="CDD" id="cd05483">
    <property type="entry name" value="retropepsin_like_bacteria"/>
    <property type="match status" value="1"/>
</dbReference>
<evidence type="ECO:0000313" key="2">
    <source>
        <dbReference type="EMBL" id="MBB2187060.1"/>
    </source>
</evidence>
<feature type="signal peptide" evidence="1">
    <location>
        <begin position="1"/>
        <end position="46"/>
    </location>
</feature>
<proteinExistence type="predicted"/>
<organism evidence="2 3">
    <name type="scientific">Gluconacetobacter liquefaciens</name>
    <name type="common">Acetobacter liquefaciens</name>
    <dbReference type="NCBI Taxonomy" id="89584"/>
    <lineage>
        <taxon>Bacteria</taxon>
        <taxon>Pseudomonadati</taxon>
        <taxon>Pseudomonadota</taxon>
        <taxon>Alphaproteobacteria</taxon>
        <taxon>Acetobacterales</taxon>
        <taxon>Acetobacteraceae</taxon>
        <taxon>Gluconacetobacter</taxon>
    </lineage>
</organism>
<feature type="chain" id="PRO_5030769131" description="Aspartyl protease" evidence="1">
    <location>
        <begin position="47"/>
        <end position="348"/>
    </location>
</feature>
<comment type="caution">
    <text evidence="2">The sequence shown here is derived from an EMBL/GenBank/DDBJ whole genome shotgun (WGS) entry which is preliminary data.</text>
</comment>
<evidence type="ECO:0000256" key="1">
    <source>
        <dbReference type="SAM" id="SignalP"/>
    </source>
</evidence>
<dbReference type="AlphaFoldDB" id="A0A7W4JLM8"/>
<dbReference type="Pfam" id="PF13650">
    <property type="entry name" value="Asp_protease_2"/>
    <property type="match status" value="1"/>
</dbReference>
<reference evidence="2 3" key="1">
    <citation type="submission" date="2020-04" db="EMBL/GenBank/DDBJ databases">
        <title>Description of novel Gluconacetobacter.</title>
        <authorList>
            <person name="Sombolestani A."/>
        </authorList>
    </citation>
    <scope>NUCLEOTIDE SEQUENCE [LARGE SCALE GENOMIC DNA]</scope>
    <source>
        <strain evidence="2 3">LMG 1382</strain>
    </source>
</reference>
<protein>
    <recommendedName>
        <fullName evidence="4">Aspartyl protease</fullName>
    </recommendedName>
</protein>
<dbReference type="EMBL" id="JABEQI010000006">
    <property type="protein sequence ID" value="MBB2187060.1"/>
    <property type="molecule type" value="Genomic_DNA"/>
</dbReference>
<accession>A0A7W4JLM8</accession>
<dbReference type="Gene3D" id="2.40.70.10">
    <property type="entry name" value="Acid Proteases"/>
    <property type="match status" value="2"/>
</dbReference>
<dbReference type="OrthoDB" id="7274117at2"/>
<sequence>MPFRNRESRPRCWTLPTVLPPEADRARRSRWLAAALLCLLPASALAQDGTLAQDGAPVPCAVTRIARVPLRDDGGYLSVPVSIAGRAAQGAYSLVVDTGAEGGLISGRVAEALGLLIDSGRRTVLYGTGGAGGMVPNVLIADLRLSAEDGKGLDLGPLSTPVGDLPGQPMITPPVAGLLGGDVLSHFDLEFDVAGGWLSLWRMRGDDGACHAAPAWHGAYDTVPLVRDGHRVAVGVELDGQALSALVDSGARSRILSTDAAARVGVSEDRLAVDPGGETSGVDGRMKWYHWHRFASLWVGNEVEHAPVLTVAPLRDRVDMLLGADWFARHNVWISYAGNRMFVRPARR</sequence>